<organism evidence="1 2">
    <name type="scientific">Sphingobacterium daejeonense</name>
    <dbReference type="NCBI Taxonomy" id="371142"/>
    <lineage>
        <taxon>Bacteria</taxon>
        <taxon>Pseudomonadati</taxon>
        <taxon>Bacteroidota</taxon>
        <taxon>Sphingobacteriia</taxon>
        <taxon>Sphingobacteriales</taxon>
        <taxon>Sphingobacteriaceae</taxon>
        <taxon>Sphingobacterium</taxon>
    </lineage>
</organism>
<accession>A0ABW3RKT0</accession>
<dbReference type="RefSeq" id="WP_380895765.1">
    <property type="nucleotide sequence ID" value="NZ_JBHTKY010000009.1"/>
</dbReference>
<dbReference type="SUPFAM" id="SSF52540">
    <property type="entry name" value="P-loop containing nucleoside triphosphate hydrolases"/>
    <property type="match status" value="1"/>
</dbReference>
<sequence>MNLRIVFLKKNGLEFVRRGVKENMVLAVDFDGTIVEHKYPEIGRHLRKGTLSNITKFPMPIGVTHYLSDSAVTIEEIIYKDRVDADIDIIPIGVIAPNPVELLLSERLDNLIAELKERYDYIIVDNVPLGIVADADIVNRITDVTIFVVRAGKMDRRQLPEIQKIYDSGSLTNMAIVLNGVKFGNTGYGSYGYGYGGYGYGYGYGYGAQKKKGFFSKLFGRN</sequence>
<dbReference type="EMBL" id="JBHTKY010000009">
    <property type="protein sequence ID" value="MFD1165614.1"/>
    <property type="molecule type" value="Genomic_DNA"/>
</dbReference>
<name>A0ABW3RKT0_9SPHI</name>
<dbReference type="GO" id="GO:0016301">
    <property type="term" value="F:kinase activity"/>
    <property type="evidence" value="ECO:0007669"/>
    <property type="project" value="UniProtKB-KW"/>
</dbReference>
<gene>
    <name evidence="1" type="ORF">ACFQ2C_08365</name>
</gene>
<proteinExistence type="predicted"/>
<dbReference type="InterPro" id="IPR050445">
    <property type="entry name" value="Bact_polysacc_biosynth/exp"/>
</dbReference>
<comment type="caution">
    <text evidence="1">The sequence shown here is derived from an EMBL/GenBank/DDBJ whole genome shotgun (WGS) entry which is preliminary data.</text>
</comment>
<dbReference type="PANTHER" id="PTHR32309:SF13">
    <property type="entry name" value="FERRIC ENTEROBACTIN TRANSPORT PROTEIN FEPE"/>
    <property type="match status" value="1"/>
</dbReference>
<dbReference type="InterPro" id="IPR027417">
    <property type="entry name" value="P-loop_NTPase"/>
</dbReference>
<evidence type="ECO:0000313" key="2">
    <source>
        <dbReference type="Proteomes" id="UP001597205"/>
    </source>
</evidence>
<keyword evidence="1" id="KW-0808">Transferase</keyword>
<dbReference type="Gene3D" id="3.40.50.300">
    <property type="entry name" value="P-loop containing nucleotide triphosphate hydrolases"/>
    <property type="match status" value="1"/>
</dbReference>
<evidence type="ECO:0000313" key="1">
    <source>
        <dbReference type="EMBL" id="MFD1165614.1"/>
    </source>
</evidence>
<dbReference type="PANTHER" id="PTHR32309">
    <property type="entry name" value="TYROSINE-PROTEIN KINASE"/>
    <property type="match status" value="1"/>
</dbReference>
<protein>
    <submittedName>
        <fullName evidence="1">Tyrosine-protein kinase family protein</fullName>
    </submittedName>
</protein>
<keyword evidence="1" id="KW-0418">Kinase</keyword>
<reference evidence="2" key="1">
    <citation type="journal article" date="2019" name="Int. J. Syst. Evol. Microbiol.">
        <title>The Global Catalogue of Microorganisms (GCM) 10K type strain sequencing project: providing services to taxonomists for standard genome sequencing and annotation.</title>
        <authorList>
            <consortium name="The Broad Institute Genomics Platform"/>
            <consortium name="The Broad Institute Genome Sequencing Center for Infectious Disease"/>
            <person name="Wu L."/>
            <person name="Ma J."/>
        </authorList>
    </citation>
    <scope>NUCLEOTIDE SEQUENCE [LARGE SCALE GENOMIC DNA]</scope>
    <source>
        <strain evidence="2">CCUG 52468</strain>
    </source>
</reference>
<dbReference type="Proteomes" id="UP001597205">
    <property type="component" value="Unassembled WGS sequence"/>
</dbReference>
<keyword evidence="2" id="KW-1185">Reference proteome</keyword>